<evidence type="ECO:0000313" key="3">
    <source>
        <dbReference type="EMBL" id="CQH63936.1"/>
    </source>
</evidence>
<evidence type="ECO:0000259" key="2">
    <source>
        <dbReference type="Pfam" id="PF10571"/>
    </source>
</evidence>
<dbReference type="KEGG" id="hhb:Hhub_4230"/>
<keyword evidence="1" id="KW-1133">Transmembrane helix</keyword>
<keyword evidence="1" id="KW-0472">Membrane</keyword>
<dbReference type="EMBL" id="LN831303">
    <property type="protein sequence ID" value="CQH63936.1"/>
    <property type="molecule type" value="Genomic_DNA"/>
</dbReference>
<dbReference type="InterPro" id="IPR018886">
    <property type="entry name" value="UPF0547"/>
</dbReference>
<dbReference type="Pfam" id="PF10571">
    <property type="entry name" value="UPF0547"/>
    <property type="match status" value="1"/>
</dbReference>
<organism evidence="3 4">
    <name type="scientific">Halobacterium hubeiense</name>
    <dbReference type="NCBI Taxonomy" id="1407499"/>
    <lineage>
        <taxon>Archaea</taxon>
        <taxon>Methanobacteriati</taxon>
        <taxon>Methanobacteriota</taxon>
        <taxon>Stenosarchaea group</taxon>
        <taxon>Halobacteria</taxon>
        <taxon>Halobacteriales</taxon>
        <taxon>Halobacteriaceae</taxon>
        <taxon>Halobacterium</taxon>
    </lineage>
</organism>
<dbReference type="RefSeq" id="WP_143416447.1">
    <property type="nucleotide sequence ID" value="NZ_CEML01000010.1"/>
</dbReference>
<geneLocation type="plasmid" evidence="4">
    <name>pSTJ001</name>
</geneLocation>
<name>A0A0U5D2A2_9EURY</name>
<feature type="transmembrane region" description="Helical" evidence="1">
    <location>
        <begin position="37"/>
        <end position="55"/>
    </location>
</feature>
<evidence type="ECO:0000256" key="1">
    <source>
        <dbReference type="SAM" id="Phobius"/>
    </source>
</evidence>
<keyword evidence="1" id="KW-0812">Transmembrane</keyword>
<proteinExistence type="predicted"/>
<accession>A0A0U5D2A2</accession>
<dbReference type="Proteomes" id="UP000066737">
    <property type="component" value="Plasmid pSTJ001"/>
</dbReference>
<dbReference type="AlphaFoldDB" id="A0A0U5D2A2"/>
<feature type="transmembrane region" description="Helical" evidence="1">
    <location>
        <begin position="61"/>
        <end position="81"/>
    </location>
</feature>
<protein>
    <submittedName>
        <fullName evidence="3">Small CPxCG-related zinc finger protein</fullName>
    </submittedName>
</protein>
<evidence type="ECO:0000313" key="4">
    <source>
        <dbReference type="Proteomes" id="UP000066737"/>
    </source>
</evidence>
<dbReference type="GeneID" id="95971766"/>
<sequence length="91" mass="9952">MANSSSDIRVTCRECYEPISVDAKECPHCGYNPRRNFQILAVVSVFIFGFFAIIAGFLAPFAVNIFAVLAVITPILFLLVAQNANPARKTA</sequence>
<feature type="domain" description="UPF0547" evidence="2">
    <location>
        <begin position="11"/>
        <end position="31"/>
    </location>
</feature>
<dbReference type="OrthoDB" id="200004at2157"/>
<gene>
    <name evidence="3" type="ORF">HHUB_4230</name>
</gene>
<reference evidence="4" key="1">
    <citation type="journal article" date="2016" name="Environ. Microbiol.">
        <title>The complete genome of a viable archaeum isolated from 123-million-year-old rock salt.</title>
        <authorList>
            <person name="Jaakkola S.T."/>
            <person name="Pfeiffer F."/>
            <person name="Ravantti J.J."/>
            <person name="Guo Q."/>
            <person name="Liu Y."/>
            <person name="Chen X."/>
            <person name="Ma H."/>
            <person name="Yang C."/>
            <person name="Oksanen H.M."/>
            <person name="Bamford D.H."/>
        </authorList>
    </citation>
    <scope>NUCLEOTIDE SEQUENCE</scope>
    <source>
        <strain evidence="4">JI20-1</strain>
        <plasmid evidence="4">Plasmid pSTJ001</plasmid>
    </source>
</reference>
<keyword evidence="4" id="KW-1185">Reference proteome</keyword>